<keyword evidence="2" id="KW-0809">Transit peptide</keyword>
<evidence type="ECO:0000313" key="9">
    <source>
        <dbReference type="EMBL" id="CEM01631.1"/>
    </source>
</evidence>
<evidence type="ECO:0000256" key="3">
    <source>
        <dbReference type="ARBA" id="ARBA00022980"/>
    </source>
</evidence>
<gene>
    <name evidence="9" type="ORF">Vbra_20835</name>
</gene>
<feature type="region of interest" description="Disordered" evidence="8">
    <location>
        <begin position="1"/>
        <end position="25"/>
    </location>
</feature>
<dbReference type="GO" id="GO:0005762">
    <property type="term" value="C:mitochondrial large ribosomal subunit"/>
    <property type="evidence" value="ECO:0007669"/>
    <property type="project" value="TreeGrafter"/>
</dbReference>
<keyword evidence="10" id="KW-1185">Reference proteome</keyword>
<dbReference type="GO" id="GO:0003735">
    <property type="term" value="F:structural constituent of ribosome"/>
    <property type="evidence" value="ECO:0007669"/>
    <property type="project" value="TreeGrafter"/>
</dbReference>
<comment type="similarity">
    <text evidence="6">Belongs to the mitochondrion-specific ribosomal protein mL54 family.</text>
</comment>
<dbReference type="PhylomeDB" id="A0A0G4ETJ2"/>
<dbReference type="Pfam" id="PF08561">
    <property type="entry name" value="Ribosomal_L37"/>
    <property type="match status" value="1"/>
</dbReference>
<evidence type="ECO:0000256" key="8">
    <source>
        <dbReference type="SAM" id="MobiDB-lite"/>
    </source>
</evidence>
<dbReference type="PANTHER" id="PTHR28595:SF1">
    <property type="entry name" value="LARGE RIBOSOMAL SUBUNIT PROTEIN ML54"/>
    <property type="match status" value="1"/>
</dbReference>
<evidence type="ECO:0000256" key="4">
    <source>
        <dbReference type="ARBA" id="ARBA00023128"/>
    </source>
</evidence>
<keyword evidence="4" id="KW-0496">Mitochondrion</keyword>
<protein>
    <recommendedName>
        <fullName evidence="7">Large ribosomal subunit protein mL54</fullName>
    </recommendedName>
</protein>
<dbReference type="PANTHER" id="PTHR28595">
    <property type="entry name" value="39S RIBOSOMAL PROTEIN L54, MITOCHONDRIAL"/>
    <property type="match status" value="1"/>
</dbReference>
<evidence type="ECO:0000256" key="1">
    <source>
        <dbReference type="ARBA" id="ARBA00004173"/>
    </source>
</evidence>
<comment type="subcellular location">
    <subcellularLocation>
        <location evidence="1">Mitochondrion</location>
    </subcellularLocation>
</comment>
<keyword evidence="3" id="KW-0689">Ribosomal protein</keyword>
<keyword evidence="5" id="KW-0687">Ribonucleoprotein</keyword>
<dbReference type="InterPro" id="IPR013870">
    <property type="entry name" value="Ribosomal_mL54"/>
</dbReference>
<dbReference type="Proteomes" id="UP000041254">
    <property type="component" value="Unassembled WGS sequence"/>
</dbReference>
<dbReference type="AlphaFoldDB" id="A0A0G4ETJ2"/>
<accession>A0A0G4ETJ2</accession>
<evidence type="ECO:0000256" key="5">
    <source>
        <dbReference type="ARBA" id="ARBA00023274"/>
    </source>
</evidence>
<dbReference type="OMA" id="VKPVFWD"/>
<evidence type="ECO:0000256" key="6">
    <source>
        <dbReference type="ARBA" id="ARBA00033752"/>
    </source>
</evidence>
<evidence type="ECO:0000256" key="2">
    <source>
        <dbReference type="ARBA" id="ARBA00022946"/>
    </source>
</evidence>
<organism evidence="9 10">
    <name type="scientific">Vitrella brassicaformis (strain CCMP3155)</name>
    <dbReference type="NCBI Taxonomy" id="1169540"/>
    <lineage>
        <taxon>Eukaryota</taxon>
        <taxon>Sar</taxon>
        <taxon>Alveolata</taxon>
        <taxon>Colpodellida</taxon>
        <taxon>Vitrellaceae</taxon>
        <taxon>Vitrella</taxon>
    </lineage>
</organism>
<dbReference type="STRING" id="1169540.A0A0G4ETJ2"/>
<dbReference type="EMBL" id="CDMY01000306">
    <property type="protein sequence ID" value="CEM01631.1"/>
    <property type="molecule type" value="Genomic_DNA"/>
</dbReference>
<dbReference type="OrthoDB" id="10252718at2759"/>
<reference evidence="9 10" key="1">
    <citation type="submission" date="2014-11" db="EMBL/GenBank/DDBJ databases">
        <authorList>
            <person name="Zhu J."/>
            <person name="Qi W."/>
            <person name="Song R."/>
        </authorList>
    </citation>
    <scope>NUCLEOTIDE SEQUENCE [LARGE SCALE GENOMIC DNA]</scope>
</reference>
<evidence type="ECO:0000313" key="10">
    <source>
        <dbReference type="Proteomes" id="UP000041254"/>
    </source>
</evidence>
<evidence type="ECO:0000256" key="7">
    <source>
        <dbReference type="ARBA" id="ARBA00035179"/>
    </source>
</evidence>
<name>A0A0G4ETJ2_VITBC</name>
<sequence>MSLAPKKKKAEAAADKGAAAPSEPTSGQLFNIFIEKSDPKLLPDHCYPDWLWGMDKPSKTYGELSLMFVYGQGIENATFTEYRQFLRKHRKIVIKLNNLRLKRARRKNVKPIFWDV</sequence>
<dbReference type="InParanoid" id="A0A0G4ETJ2"/>
<dbReference type="VEuPathDB" id="CryptoDB:Vbra_20835"/>
<proteinExistence type="inferred from homology"/>